<keyword evidence="12 18" id="KW-0548">Nucleotidyltransferase</keyword>
<evidence type="ECO:0000256" key="3">
    <source>
        <dbReference type="ARBA" id="ARBA00005119"/>
    </source>
</evidence>
<evidence type="ECO:0000256" key="17">
    <source>
        <dbReference type="ARBA" id="ARBA00023264"/>
    </source>
</evidence>
<gene>
    <name evidence="20" type="ORF">IAB89_04125</name>
</gene>
<evidence type="ECO:0000256" key="19">
    <source>
        <dbReference type="SAM" id="Phobius"/>
    </source>
</evidence>
<evidence type="ECO:0000313" key="21">
    <source>
        <dbReference type="Proteomes" id="UP000824242"/>
    </source>
</evidence>
<keyword evidence="17" id="KW-1208">Phospholipid metabolism</keyword>
<dbReference type="InterPro" id="IPR000374">
    <property type="entry name" value="PC_trans"/>
</dbReference>
<dbReference type="EMBL" id="DVGZ01000041">
    <property type="protein sequence ID" value="HIR46837.1"/>
    <property type="molecule type" value="Genomic_DNA"/>
</dbReference>
<feature type="transmembrane region" description="Helical" evidence="19">
    <location>
        <begin position="254"/>
        <end position="271"/>
    </location>
</feature>
<dbReference type="Pfam" id="PF01148">
    <property type="entry name" value="CTP_transf_1"/>
    <property type="match status" value="1"/>
</dbReference>
<keyword evidence="10 18" id="KW-0808">Transferase</keyword>
<evidence type="ECO:0000256" key="10">
    <source>
        <dbReference type="ARBA" id="ARBA00022679"/>
    </source>
</evidence>
<keyword evidence="15 19" id="KW-0472">Membrane</keyword>
<proteinExistence type="inferred from homology"/>
<comment type="similarity">
    <text evidence="5 18">Belongs to the CDS family.</text>
</comment>
<evidence type="ECO:0000256" key="14">
    <source>
        <dbReference type="ARBA" id="ARBA00023098"/>
    </source>
</evidence>
<evidence type="ECO:0000256" key="8">
    <source>
        <dbReference type="ARBA" id="ARBA00022475"/>
    </source>
</evidence>
<comment type="caution">
    <text evidence="20">The sequence shown here is derived from an EMBL/GenBank/DDBJ whole genome shotgun (WGS) entry which is preliminary data.</text>
</comment>
<comment type="subcellular location">
    <subcellularLocation>
        <location evidence="2">Cell membrane</location>
        <topology evidence="2">Multi-pass membrane protein</topology>
    </subcellularLocation>
</comment>
<dbReference type="GO" id="GO:0004605">
    <property type="term" value="F:phosphatidate cytidylyltransferase activity"/>
    <property type="evidence" value="ECO:0007669"/>
    <property type="project" value="UniProtKB-EC"/>
</dbReference>
<evidence type="ECO:0000256" key="7">
    <source>
        <dbReference type="ARBA" id="ARBA00019373"/>
    </source>
</evidence>
<comment type="pathway">
    <text evidence="3 18">Phospholipid metabolism; CDP-diacylglycerol biosynthesis; CDP-diacylglycerol from sn-glycerol 3-phosphate: step 3/3.</text>
</comment>
<dbReference type="GO" id="GO:0016024">
    <property type="term" value="P:CDP-diacylglycerol biosynthetic process"/>
    <property type="evidence" value="ECO:0007669"/>
    <property type="project" value="TreeGrafter"/>
</dbReference>
<dbReference type="AlphaFoldDB" id="A0A9D1AMH9"/>
<feature type="transmembrane region" description="Helical" evidence="19">
    <location>
        <begin position="202"/>
        <end position="225"/>
    </location>
</feature>
<feature type="transmembrane region" description="Helical" evidence="19">
    <location>
        <begin position="78"/>
        <end position="94"/>
    </location>
</feature>
<comment type="pathway">
    <text evidence="4">Lipid metabolism.</text>
</comment>
<name>A0A9D1AMH9_9FIRM</name>
<keyword evidence="8" id="KW-1003">Cell membrane</keyword>
<evidence type="ECO:0000256" key="6">
    <source>
        <dbReference type="ARBA" id="ARBA00012487"/>
    </source>
</evidence>
<reference evidence="20" key="2">
    <citation type="journal article" date="2021" name="PeerJ">
        <title>Extensive microbial diversity within the chicken gut microbiome revealed by metagenomics and culture.</title>
        <authorList>
            <person name="Gilroy R."/>
            <person name="Ravi A."/>
            <person name="Getino M."/>
            <person name="Pursley I."/>
            <person name="Horton D.L."/>
            <person name="Alikhan N.F."/>
            <person name="Baker D."/>
            <person name="Gharbi K."/>
            <person name="Hall N."/>
            <person name="Watson M."/>
            <person name="Adriaenssens E.M."/>
            <person name="Foster-Nyarko E."/>
            <person name="Jarju S."/>
            <person name="Secka A."/>
            <person name="Antonio M."/>
            <person name="Oren A."/>
            <person name="Chaudhuri R.R."/>
            <person name="La Ragione R."/>
            <person name="Hildebrand F."/>
            <person name="Pallen M.J."/>
        </authorList>
    </citation>
    <scope>NUCLEOTIDE SEQUENCE</scope>
    <source>
        <strain evidence="20">ChiSxjej1B13-7958</strain>
    </source>
</reference>
<dbReference type="Proteomes" id="UP000824242">
    <property type="component" value="Unassembled WGS sequence"/>
</dbReference>
<organism evidence="20 21">
    <name type="scientific">Candidatus Caccousia avicola</name>
    <dbReference type="NCBI Taxonomy" id="2840721"/>
    <lineage>
        <taxon>Bacteria</taxon>
        <taxon>Bacillati</taxon>
        <taxon>Bacillota</taxon>
        <taxon>Clostridia</taxon>
        <taxon>Eubacteriales</taxon>
        <taxon>Oscillospiraceae</taxon>
        <taxon>Oscillospiraceae incertae sedis</taxon>
        <taxon>Candidatus Caccousia</taxon>
    </lineage>
</organism>
<evidence type="ECO:0000256" key="5">
    <source>
        <dbReference type="ARBA" id="ARBA00010185"/>
    </source>
</evidence>
<accession>A0A9D1AMH9</accession>
<feature type="transmembrane region" description="Helical" evidence="19">
    <location>
        <begin position="132"/>
        <end position="153"/>
    </location>
</feature>
<evidence type="ECO:0000256" key="16">
    <source>
        <dbReference type="ARBA" id="ARBA00023209"/>
    </source>
</evidence>
<dbReference type="PANTHER" id="PTHR46382">
    <property type="entry name" value="PHOSPHATIDATE CYTIDYLYLTRANSFERASE"/>
    <property type="match status" value="1"/>
</dbReference>
<reference evidence="20" key="1">
    <citation type="submission" date="2020-10" db="EMBL/GenBank/DDBJ databases">
        <authorList>
            <person name="Gilroy R."/>
        </authorList>
    </citation>
    <scope>NUCLEOTIDE SEQUENCE</scope>
    <source>
        <strain evidence="20">ChiSxjej1B13-7958</strain>
    </source>
</reference>
<evidence type="ECO:0000256" key="1">
    <source>
        <dbReference type="ARBA" id="ARBA00001698"/>
    </source>
</evidence>
<dbReference type="EC" id="2.7.7.41" evidence="6 18"/>
<dbReference type="PROSITE" id="PS01315">
    <property type="entry name" value="CDS"/>
    <property type="match status" value="1"/>
</dbReference>
<evidence type="ECO:0000256" key="9">
    <source>
        <dbReference type="ARBA" id="ARBA00022516"/>
    </source>
</evidence>
<comment type="catalytic activity">
    <reaction evidence="1 18">
        <text>a 1,2-diacyl-sn-glycero-3-phosphate + CTP + H(+) = a CDP-1,2-diacyl-sn-glycerol + diphosphate</text>
        <dbReference type="Rhea" id="RHEA:16229"/>
        <dbReference type="ChEBI" id="CHEBI:15378"/>
        <dbReference type="ChEBI" id="CHEBI:33019"/>
        <dbReference type="ChEBI" id="CHEBI:37563"/>
        <dbReference type="ChEBI" id="CHEBI:58332"/>
        <dbReference type="ChEBI" id="CHEBI:58608"/>
        <dbReference type="EC" id="2.7.7.41"/>
    </reaction>
</comment>
<keyword evidence="13 19" id="KW-1133">Transmembrane helix</keyword>
<evidence type="ECO:0000256" key="12">
    <source>
        <dbReference type="ARBA" id="ARBA00022695"/>
    </source>
</evidence>
<sequence>MKSRVISASFLILFLAAIVVFNDIFPLALNIAVAVISVFAVIEIVKALGLARKLVLLTPSLVFAAVTPFLPGSFWHSIAYYVYTVVLFSSLILYHDTVTFREAGVIYSMTILIPTALETLLSIRTIGGNHGMFYVIIAVFAAWVSDVGAFAAGSLWGKHKLCPSISPKKTVEGLIGGFVLNIAAMLVFGLVFSWSYGGMVPVNYLTLGLIGLFGSALSVVGDLSFSLIKRSCHIKDFSNILPGHGGILDRFDSVIFVAPFVLLLVQVLPITPV</sequence>
<feature type="transmembrane region" description="Helical" evidence="19">
    <location>
        <begin position="31"/>
        <end position="49"/>
    </location>
</feature>
<evidence type="ECO:0000256" key="15">
    <source>
        <dbReference type="ARBA" id="ARBA00023136"/>
    </source>
</evidence>
<keyword evidence="14" id="KW-0443">Lipid metabolism</keyword>
<keyword evidence="9" id="KW-0444">Lipid biosynthesis</keyword>
<feature type="transmembrane region" description="Helical" evidence="19">
    <location>
        <begin position="174"/>
        <end position="196"/>
    </location>
</feature>
<dbReference type="GO" id="GO:0005886">
    <property type="term" value="C:plasma membrane"/>
    <property type="evidence" value="ECO:0007669"/>
    <property type="project" value="UniProtKB-SubCell"/>
</dbReference>
<evidence type="ECO:0000256" key="4">
    <source>
        <dbReference type="ARBA" id="ARBA00005189"/>
    </source>
</evidence>
<evidence type="ECO:0000313" key="20">
    <source>
        <dbReference type="EMBL" id="HIR46837.1"/>
    </source>
</evidence>
<evidence type="ECO:0000256" key="13">
    <source>
        <dbReference type="ARBA" id="ARBA00022989"/>
    </source>
</evidence>
<evidence type="ECO:0000256" key="11">
    <source>
        <dbReference type="ARBA" id="ARBA00022692"/>
    </source>
</evidence>
<evidence type="ECO:0000256" key="18">
    <source>
        <dbReference type="RuleBase" id="RU003938"/>
    </source>
</evidence>
<evidence type="ECO:0000256" key="2">
    <source>
        <dbReference type="ARBA" id="ARBA00004651"/>
    </source>
</evidence>
<protein>
    <recommendedName>
        <fullName evidence="7 18">Phosphatidate cytidylyltransferase</fullName>
        <ecNumber evidence="6 18">2.7.7.41</ecNumber>
    </recommendedName>
</protein>
<dbReference type="PANTHER" id="PTHR46382:SF1">
    <property type="entry name" value="PHOSPHATIDATE CYTIDYLYLTRANSFERASE"/>
    <property type="match status" value="1"/>
</dbReference>
<keyword evidence="11 18" id="KW-0812">Transmembrane</keyword>
<keyword evidence="16" id="KW-0594">Phospholipid biosynthesis</keyword>
<feature type="transmembrane region" description="Helical" evidence="19">
    <location>
        <begin position="106"/>
        <end position="126"/>
    </location>
</feature>